<keyword evidence="4" id="KW-1185">Reference proteome</keyword>
<organism evidence="3 4">
    <name type="scientific">Colletotrichum trifolii</name>
    <dbReference type="NCBI Taxonomy" id="5466"/>
    <lineage>
        <taxon>Eukaryota</taxon>
        <taxon>Fungi</taxon>
        <taxon>Dikarya</taxon>
        <taxon>Ascomycota</taxon>
        <taxon>Pezizomycotina</taxon>
        <taxon>Sordariomycetes</taxon>
        <taxon>Hypocreomycetidae</taxon>
        <taxon>Glomerellales</taxon>
        <taxon>Glomerellaceae</taxon>
        <taxon>Colletotrichum</taxon>
        <taxon>Colletotrichum orbiculare species complex</taxon>
    </lineage>
</organism>
<keyword evidence="2" id="KW-0732">Signal</keyword>
<dbReference type="EMBL" id="RYZW01000080">
    <property type="protein sequence ID" value="TDZ51666.1"/>
    <property type="molecule type" value="Genomic_DNA"/>
</dbReference>
<dbReference type="Proteomes" id="UP000295703">
    <property type="component" value="Unassembled WGS sequence"/>
</dbReference>
<feature type="signal peptide" evidence="2">
    <location>
        <begin position="1"/>
        <end position="20"/>
    </location>
</feature>
<dbReference type="STRING" id="5466.A0A4R8R5Z9"/>
<name>A0A4R8R5Z9_COLTR</name>
<comment type="caution">
    <text evidence="3">The sequence shown here is derived from an EMBL/GenBank/DDBJ whole genome shotgun (WGS) entry which is preliminary data.</text>
</comment>
<reference evidence="3 4" key="1">
    <citation type="submission" date="2018-12" db="EMBL/GenBank/DDBJ databases">
        <title>Genome sequence and assembly of Colletotrichum trifolii.</title>
        <authorList>
            <person name="Gan P."/>
            <person name="Shirasu K."/>
        </authorList>
    </citation>
    <scope>NUCLEOTIDE SEQUENCE [LARGE SCALE GENOMIC DNA]</scope>
    <source>
        <strain evidence="3 4">543-2</strain>
    </source>
</reference>
<evidence type="ECO:0000256" key="1">
    <source>
        <dbReference type="SAM" id="MobiDB-lite"/>
    </source>
</evidence>
<proteinExistence type="predicted"/>
<dbReference type="AlphaFoldDB" id="A0A4R8R5Z9"/>
<evidence type="ECO:0000313" key="3">
    <source>
        <dbReference type="EMBL" id="TDZ51666.1"/>
    </source>
</evidence>
<feature type="region of interest" description="Disordered" evidence="1">
    <location>
        <begin position="361"/>
        <end position="388"/>
    </location>
</feature>
<gene>
    <name evidence="3" type="ORF">CTRI78_v007478</name>
</gene>
<evidence type="ECO:0000256" key="2">
    <source>
        <dbReference type="SAM" id="SignalP"/>
    </source>
</evidence>
<feature type="chain" id="PRO_5020368596" evidence="2">
    <location>
        <begin position="21"/>
        <end position="388"/>
    </location>
</feature>
<feature type="compositionally biased region" description="Polar residues" evidence="1">
    <location>
        <begin position="361"/>
        <end position="371"/>
    </location>
</feature>
<protein>
    <submittedName>
        <fullName evidence="3">Uncharacterized protein</fullName>
    </submittedName>
</protein>
<sequence length="388" mass="43301">MIYRILGLLVIFYSLWPVTARERASRPFLGHISLPRDDLNEANICGVNTCGAADKDAAAACGTQLNARVLGAPDPSTEPSAGKWYSPENYEDSTDNFFRGEVAKLQQARTDIVPLSEDVTSKYVRFTNQPRSVATLGFYGCIGIIVMSNSAVWMAHVVETLVRSKDDNLFKARGLDVLRFGASTDEMHFGLQDLANNVFHESENPIAIVFAPKGESGFLYRSRMAQIDQLIYQDPSDVFAVRKSTTRRFSSIFKGFILFSQFDVSTVPSHFHDRVHEVPDETPTTEIDTNGNSNSTNVDHFQGELSGAGILSAEFEKSMNDPIPEQDVYLTRFVIRFTRSLSHQHRLRGTGINITIEKGQLQEQPENNSDQPKIVKIRPKGLPFETGE</sequence>
<evidence type="ECO:0000313" key="4">
    <source>
        <dbReference type="Proteomes" id="UP000295703"/>
    </source>
</evidence>
<accession>A0A4R8R5Z9</accession>